<proteinExistence type="predicted"/>
<comment type="caution">
    <text evidence="1">The sequence shown here is derived from an EMBL/GenBank/DDBJ whole genome shotgun (WGS) entry which is preliminary data.</text>
</comment>
<evidence type="ECO:0000313" key="2">
    <source>
        <dbReference type="Proteomes" id="UP000786811"/>
    </source>
</evidence>
<protein>
    <submittedName>
        <fullName evidence="1">Uncharacterized protein</fullName>
    </submittedName>
</protein>
<name>A0A8J2HBE1_COTCN</name>
<accession>A0A8J2HBE1</accession>
<keyword evidence="2" id="KW-1185">Reference proteome</keyword>
<reference evidence="1" key="1">
    <citation type="submission" date="2021-04" db="EMBL/GenBank/DDBJ databases">
        <authorList>
            <person name="Chebbi M.A.C M."/>
        </authorList>
    </citation>
    <scope>NUCLEOTIDE SEQUENCE</scope>
</reference>
<dbReference type="Proteomes" id="UP000786811">
    <property type="component" value="Unassembled WGS sequence"/>
</dbReference>
<sequence>MKAATGRRRGRRVPRGDISQLANVSENKAGIIPAPELGQGSPPNAWISFIFNSSPTIMRVKCRVLDYIASQ</sequence>
<organism evidence="1 2">
    <name type="scientific">Cotesia congregata</name>
    <name type="common">Parasitoid wasp</name>
    <name type="synonym">Apanteles congregatus</name>
    <dbReference type="NCBI Taxonomy" id="51543"/>
    <lineage>
        <taxon>Eukaryota</taxon>
        <taxon>Metazoa</taxon>
        <taxon>Ecdysozoa</taxon>
        <taxon>Arthropoda</taxon>
        <taxon>Hexapoda</taxon>
        <taxon>Insecta</taxon>
        <taxon>Pterygota</taxon>
        <taxon>Neoptera</taxon>
        <taxon>Endopterygota</taxon>
        <taxon>Hymenoptera</taxon>
        <taxon>Apocrita</taxon>
        <taxon>Ichneumonoidea</taxon>
        <taxon>Braconidae</taxon>
        <taxon>Microgastrinae</taxon>
        <taxon>Cotesia</taxon>
    </lineage>
</organism>
<dbReference type="AlphaFoldDB" id="A0A8J2HBE1"/>
<evidence type="ECO:0000313" key="1">
    <source>
        <dbReference type="EMBL" id="CAG5088439.1"/>
    </source>
</evidence>
<gene>
    <name evidence="1" type="ORF">HICCMSTLAB_LOCUS4844</name>
</gene>
<dbReference type="EMBL" id="CAJNRD030001119">
    <property type="protein sequence ID" value="CAG5088439.1"/>
    <property type="molecule type" value="Genomic_DNA"/>
</dbReference>